<feature type="transmembrane region" description="Helical" evidence="1">
    <location>
        <begin position="12"/>
        <end position="29"/>
    </location>
</feature>
<dbReference type="Pfam" id="PF04892">
    <property type="entry name" value="VanZ"/>
    <property type="match status" value="1"/>
</dbReference>
<dbReference type="NCBIfam" id="NF037970">
    <property type="entry name" value="vanZ_1"/>
    <property type="match status" value="1"/>
</dbReference>
<dbReference type="RefSeq" id="WP_245856758.1">
    <property type="nucleotide sequence ID" value="NZ_PGFJ01000001.1"/>
</dbReference>
<keyword evidence="1" id="KW-0812">Transmembrane</keyword>
<gene>
    <name evidence="3" type="ORF">CLV57_0020</name>
</gene>
<keyword evidence="1" id="KW-1133">Transmembrane helix</keyword>
<proteinExistence type="predicted"/>
<organism evidence="3 4">
    <name type="scientific">Mucilaginibacter auburnensis</name>
    <dbReference type="NCBI Taxonomy" id="1457233"/>
    <lineage>
        <taxon>Bacteria</taxon>
        <taxon>Pseudomonadati</taxon>
        <taxon>Bacteroidota</taxon>
        <taxon>Sphingobacteriia</taxon>
        <taxon>Sphingobacteriales</taxon>
        <taxon>Sphingobacteriaceae</taxon>
        <taxon>Mucilaginibacter</taxon>
    </lineage>
</organism>
<protein>
    <submittedName>
        <fullName evidence="3">VanZ family protein</fullName>
    </submittedName>
</protein>
<feature type="transmembrane region" description="Helical" evidence="1">
    <location>
        <begin position="72"/>
        <end position="94"/>
    </location>
</feature>
<reference evidence="3 4" key="1">
    <citation type="submission" date="2017-11" db="EMBL/GenBank/DDBJ databases">
        <title>Genomic Encyclopedia of Archaeal and Bacterial Type Strains, Phase II (KMG-II): From Individual Species to Whole Genera.</title>
        <authorList>
            <person name="Goeker M."/>
        </authorList>
    </citation>
    <scope>NUCLEOTIDE SEQUENCE [LARGE SCALE GENOMIC DNA]</scope>
    <source>
        <strain evidence="3 4">DSM 28175</strain>
    </source>
</reference>
<feature type="transmembrane region" description="Helical" evidence="1">
    <location>
        <begin position="41"/>
        <end position="60"/>
    </location>
</feature>
<sequence>MAAWLKYQRLTLWWALFVFIMCNANLGHIGSSPRFFPGFDKLVHCGFFFVFVVLCVNGFIRQQRLNRLMYKHALFILLIAIVFGGLIELLQLTIFTWRSCEWADLFADTVGAGMGIFSILVTTYAVDDVKK</sequence>
<comment type="caution">
    <text evidence="3">The sequence shown here is derived from an EMBL/GenBank/DDBJ whole genome shotgun (WGS) entry which is preliminary data.</text>
</comment>
<evidence type="ECO:0000259" key="2">
    <source>
        <dbReference type="Pfam" id="PF04892"/>
    </source>
</evidence>
<evidence type="ECO:0000313" key="3">
    <source>
        <dbReference type="EMBL" id="PJJ83046.1"/>
    </source>
</evidence>
<accession>A0A2H9VQD3</accession>
<keyword evidence="4" id="KW-1185">Reference proteome</keyword>
<evidence type="ECO:0000256" key="1">
    <source>
        <dbReference type="SAM" id="Phobius"/>
    </source>
</evidence>
<dbReference type="EMBL" id="PGFJ01000001">
    <property type="protein sequence ID" value="PJJ83046.1"/>
    <property type="molecule type" value="Genomic_DNA"/>
</dbReference>
<feature type="domain" description="VanZ-like" evidence="2">
    <location>
        <begin position="42"/>
        <end position="120"/>
    </location>
</feature>
<keyword evidence="1" id="KW-0472">Membrane</keyword>
<dbReference type="Proteomes" id="UP000242687">
    <property type="component" value="Unassembled WGS sequence"/>
</dbReference>
<dbReference type="InterPro" id="IPR006976">
    <property type="entry name" value="VanZ-like"/>
</dbReference>
<dbReference type="AlphaFoldDB" id="A0A2H9VQD3"/>
<evidence type="ECO:0000313" key="4">
    <source>
        <dbReference type="Proteomes" id="UP000242687"/>
    </source>
</evidence>
<name>A0A2H9VQD3_9SPHI</name>
<feature type="transmembrane region" description="Helical" evidence="1">
    <location>
        <begin position="106"/>
        <end position="126"/>
    </location>
</feature>